<dbReference type="InterPro" id="IPR013766">
    <property type="entry name" value="Thioredoxin_domain"/>
</dbReference>
<dbReference type="InterPro" id="IPR024706">
    <property type="entry name" value="Peroxiredoxin_AhpC-typ"/>
</dbReference>
<evidence type="ECO:0000313" key="16">
    <source>
        <dbReference type="Proteomes" id="UP000534294"/>
    </source>
</evidence>
<evidence type="ECO:0000256" key="4">
    <source>
        <dbReference type="ARBA" id="ARBA00022559"/>
    </source>
</evidence>
<dbReference type="PIRSF" id="PIRSF000239">
    <property type="entry name" value="AHPC"/>
    <property type="match status" value="1"/>
</dbReference>
<dbReference type="PROSITE" id="PS51352">
    <property type="entry name" value="THIOREDOXIN_2"/>
    <property type="match status" value="1"/>
</dbReference>
<dbReference type="InterPro" id="IPR000866">
    <property type="entry name" value="AhpC/TSA"/>
</dbReference>
<comment type="caution">
    <text evidence="15">The sequence shown here is derived from an EMBL/GenBank/DDBJ whole genome shotgun (WGS) entry which is preliminary data.</text>
</comment>
<gene>
    <name evidence="15" type="ORF">HNQ64_001477</name>
</gene>
<dbReference type="EC" id="1.11.1.24" evidence="3"/>
<dbReference type="SUPFAM" id="SSF52833">
    <property type="entry name" value="Thioredoxin-like"/>
    <property type="match status" value="1"/>
</dbReference>
<evidence type="ECO:0000256" key="10">
    <source>
        <dbReference type="ARBA" id="ARBA00038489"/>
    </source>
</evidence>
<dbReference type="Proteomes" id="UP000534294">
    <property type="component" value="Unassembled WGS sequence"/>
</dbReference>
<evidence type="ECO:0000256" key="9">
    <source>
        <dbReference type="ARBA" id="ARBA00032824"/>
    </source>
</evidence>
<comment type="subunit">
    <text evidence="2">Monomer.</text>
</comment>
<evidence type="ECO:0000256" key="13">
    <source>
        <dbReference type="PIRSR" id="PIRSR000239-1"/>
    </source>
</evidence>
<comment type="catalytic activity">
    <reaction evidence="12">
        <text>a hydroperoxide + [thioredoxin]-dithiol = an alcohol + [thioredoxin]-disulfide + H2O</text>
        <dbReference type="Rhea" id="RHEA:62620"/>
        <dbReference type="Rhea" id="RHEA-COMP:10698"/>
        <dbReference type="Rhea" id="RHEA-COMP:10700"/>
        <dbReference type="ChEBI" id="CHEBI:15377"/>
        <dbReference type="ChEBI" id="CHEBI:29950"/>
        <dbReference type="ChEBI" id="CHEBI:30879"/>
        <dbReference type="ChEBI" id="CHEBI:35924"/>
        <dbReference type="ChEBI" id="CHEBI:50058"/>
        <dbReference type="EC" id="1.11.1.24"/>
    </reaction>
</comment>
<evidence type="ECO:0000256" key="11">
    <source>
        <dbReference type="ARBA" id="ARBA00042639"/>
    </source>
</evidence>
<dbReference type="InterPro" id="IPR036249">
    <property type="entry name" value="Thioredoxin-like_sf"/>
</dbReference>
<proteinExistence type="inferred from homology"/>
<keyword evidence="5" id="KW-0049">Antioxidant</keyword>
<dbReference type="GO" id="GO:0034599">
    <property type="term" value="P:cellular response to oxidative stress"/>
    <property type="evidence" value="ECO:0007669"/>
    <property type="project" value="TreeGrafter"/>
</dbReference>
<evidence type="ECO:0000313" key="15">
    <source>
        <dbReference type="EMBL" id="MBB5037235.1"/>
    </source>
</evidence>
<evidence type="ECO:0000256" key="5">
    <source>
        <dbReference type="ARBA" id="ARBA00022862"/>
    </source>
</evidence>
<dbReference type="Gene3D" id="3.40.30.10">
    <property type="entry name" value="Glutaredoxin"/>
    <property type="match status" value="1"/>
</dbReference>
<evidence type="ECO:0000256" key="2">
    <source>
        <dbReference type="ARBA" id="ARBA00011245"/>
    </source>
</evidence>
<protein>
    <recommendedName>
        <fullName evidence="3">thioredoxin-dependent peroxiredoxin</fullName>
        <ecNumber evidence="3">1.11.1.24</ecNumber>
    </recommendedName>
    <alternativeName>
        <fullName evidence="9">Thioredoxin peroxidase</fullName>
    </alternativeName>
    <alternativeName>
        <fullName evidence="11">Thioredoxin-dependent peroxiredoxin Bcp</fullName>
    </alternativeName>
</protein>
<dbReference type="Pfam" id="PF00578">
    <property type="entry name" value="AhpC-TSA"/>
    <property type="match status" value="1"/>
</dbReference>
<evidence type="ECO:0000256" key="8">
    <source>
        <dbReference type="ARBA" id="ARBA00023284"/>
    </source>
</evidence>
<evidence type="ECO:0000259" key="14">
    <source>
        <dbReference type="PROSITE" id="PS51352"/>
    </source>
</evidence>
<evidence type="ECO:0000256" key="3">
    <source>
        <dbReference type="ARBA" id="ARBA00013017"/>
    </source>
</evidence>
<keyword evidence="8" id="KW-0676">Redox-active center</keyword>
<dbReference type="EMBL" id="JACHIF010000002">
    <property type="protein sequence ID" value="MBB5037235.1"/>
    <property type="molecule type" value="Genomic_DNA"/>
</dbReference>
<accession>A0A7W8DPK0</accession>
<dbReference type="FunFam" id="3.40.30.10:FF:000007">
    <property type="entry name" value="Thioredoxin-dependent thiol peroxidase"/>
    <property type="match status" value="1"/>
</dbReference>
<evidence type="ECO:0000256" key="6">
    <source>
        <dbReference type="ARBA" id="ARBA00023002"/>
    </source>
</evidence>
<dbReference type="PANTHER" id="PTHR42801:SF4">
    <property type="entry name" value="AHPC_TSA FAMILY PROTEIN"/>
    <property type="match status" value="1"/>
</dbReference>
<name>A0A7W8DPK0_9BACT</name>
<comment type="similarity">
    <text evidence="10">Belongs to the peroxiredoxin family. BCP/PrxQ subfamily.</text>
</comment>
<dbReference type="NCBIfam" id="NF006960">
    <property type="entry name" value="PRK09437.1"/>
    <property type="match status" value="1"/>
</dbReference>
<feature type="domain" description="Thioredoxin" evidence="14">
    <location>
        <begin position="5"/>
        <end position="157"/>
    </location>
</feature>
<reference evidence="15 16" key="1">
    <citation type="submission" date="2020-08" db="EMBL/GenBank/DDBJ databases">
        <title>Genomic Encyclopedia of Type Strains, Phase IV (KMG-IV): sequencing the most valuable type-strain genomes for metagenomic binning, comparative biology and taxonomic classification.</title>
        <authorList>
            <person name="Goeker M."/>
        </authorList>
    </citation>
    <scope>NUCLEOTIDE SEQUENCE [LARGE SCALE GENOMIC DNA]</scope>
    <source>
        <strain evidence="15 16">DSM 12251</strain>
    </source>
</reference>
<keyword evidence="7" id="KW-1015">Disulfide bond</keyword>
<keyword evidence="6 15" id="KW-0560">Oxidoreductase</keyword>
<evidence type="ECO:0000256" key="1">
    <source>
        <dbReference type="ARBA" id="ARBA00003330"/>
    </source>
</evidence>
<dbReference type="PANTHER" id="PTHR42801">
    <property type="entry name" value="THIOREDOXIN-DEPENDENT PEROXIDE REDUCTASE"/>
    <property type="match status" value="1"/>
</dbReference>
<dbReference type="GO" id="GO:0008379">
    <property type="term" value="F:thioredoxin peroxidase activity"/>
    <property type="evidence" value="ECO:0007669"/>
    <property type="project" value="TreeGrafter"/>
</dbReference>
<organism evidence="15 16">
    <name type="scientific">Prosthecobacter dejongeii</name>
    <dbReference type="NCBI Taxonomy" id="48465"/>
    <lineage>
        <taxon>Bacteria</taxon>
        <taxon>Pseudomonadati</taxon>
        <taxon>Verrucomicrobiota</taxon>
        <taxon>Verrucomicrobiia</taxon>
        <taxon>Verrucomicrobiales</taxon>
        <taxon>Verrucomicrobiaceae</taxon>
        <taxon>Prosthecobacter</taxon>
    </lineage>
</organism>
<dbReference type="GO" id="GO:0005737">
    <property type="term" value="C:cytoplasm"/>
    <property type="evidence" value="ECO:0007669"/>
    <property type="project" value="TreeGrafter"/>
</dbReference>
<dbReference type="GO" id="GO:0045454">
    <property type="term" value="P:cell redox homeostasis"/>
    <property type="evidence" value="ECO:0007669"/>
    <property type="project" value="TreeGrafter"/>
</dbReference>
<dbReference type="CDD" id="cd03017">
    <property type="entry name" value="PRX_BCP"/>
    <property type="match status" value="1"/>
</dbReference>
<dbReference type="AlphaFoldDB" id="A0A7W8DPK0"/>
<sequence>MASTLTLGSKAPAFHAAVVGGDYAPGAKVKLSDLTGETVVLYFYPKDDTPGCTKQACALRDGWADISAKAKVFGVSIDSVKSHEKFIKKHALPFPILSDEDQAIVNAYGVWVEKSMYGKKYMGTERTTFVIGPDGKIKAVFPKVKPEEHLAQVMAVL</sequence>
<keyword evidence="4 15" id="KW-0575">Peroxidase</keyword>
<dbReference type="InterPro" id="IPR050924">
    <property type="entry name" value="Peroxiredoxin_BCP/PrxQ"/>
</dbReference>
<dbReference type="RefSeq" id="WP_184206940.1">
    <property type="nucleotide sequence ID" value="NZ_JACHIF010000002.1"/>
</dbReference>
<keyword evidence="16" id="KW-1185">Reference proteome</keyword>
<feature type="active site" description="Cysteine sulfenic acid (-SOH) intermediate; for peroxidase activity" evidence="13">
    <location>
        <position position="52"/>
    </location>
</feature>
<evidence type="ECO:0000256" key="7">
    <source>
        <dbReference type="ARBA" id="ARBA00023157"/>
    </source>
</evidence>
<evidence type="ECO:0000256" key="12">
    <source>
        <dbReference type="ARBA" id="ARBA00049091"/>
    </source>
</evidence>
<comment type="function">
    <text evidence="1">Thiol-specific peroxidase that catalyzes the reduction of hydrogen peroxide and organic hydroperoxides to water and alcohols, respectively. Plays a role in cell protection against oxidative stress by detoxifying peroxides and as sensor of hydrogen peroxide-mediated signaling events.</text>
</comment>